<dbReference type="InterPro" id="IPR012340">
    <property type="entry name" value="NA-bd_OB-fold"/>
</dbReference>
<name>A0A382YUD1_9ZZZZ</name>
<evidence type="ECO:0000313" key="1">
    <source>
        <dbReference type="EMBL" id="SVD86138.1"/>
    </source>
</evidence>
<protein>
    <submittedName>
        <fullName evidence="1">Uncharacterized protein</fullName>
    </submittedName>
</protein>
<accession>A0A382YUD1</accession>
<proteinExistence type="predicted"/>
<dbReference type="AlphaFoldDB" id="A0A382YUD1"/>
<organism evidence="1">
    <name type="scientific">marine metagenome</name>
    <dbReference type="NCBI Taxonomy" id="408172"/>
    <lineage>
        <taxon>unclassified sequences</taxon>
        <taxon>metagenomes</taxon>
        <taxon>ecological metagenomes</taxon>
    </lineage>
</organism>
<dbReference type="Gene3D" id="2.40.50.140">
    <property type="entry name" value="Nucleic acid-binding proteins"/>
    <property type="match status" value="1"/>
</dbReference>
<sequence>MREINGIPSVVEGTAYWAHILVPNTRFEPQKFELNLAVSDEVFQLFSDAGYYGCHAAGTKDFSPDAVVVFQKFAHSKDGTPNPSPRLVNSDNEDIDVALGNGSRVKVQWSHREYPMRGSGNMVLRAEPVAVQVVNLVEYGETSNGSATTLEF</sequence>
<reference evidence="1" key="1">
    <citation type="submission" date="2018-05" db="EMBL/GenBank/DDBJ databases">
        <authorList>
            <person name="Lanie J.A."/>
            <person name="Ng W.-L."/>
            <person name="Kazmierczak K.M."/>
            <person name="Andrzejewski T.M."/>
            <person name="Davidsen T.M."/>
            <person name="Wayne K.J."/>
            <person name="Tettelin H."/>
            <person name="Glass J.I."/>
            <person name="Rusch D."/>
            <person name="Podicherti R."/>
            <person name="Tsui H.-C.T."/>
            <person name="Winkler M.E."/>
        </authorList>
    </citation>
    <scope>NUCLEOTIDE SEQUENCE</scope>
</reference>
<gene>
    <name evidence="1" type="ORF">METZ01_LOCUS438992</name>
</gene>
<dbReference type="EMBL" id="UINC01178143">
    <property type="protein sequence ID" value="SVD86138.1"/>
    <property type="molecule type" value="Genomic_DNA"/>
</dbReference>